<protein>
    <recommendedName>
        <fullName evidence="2">Mce/MlaD domain-containing protein</fullName>
    </recommendedName>
</protein>
<evidence type="ECO:0000313" key="4">
    <source>
        <dbReference type="Proteomes" id="UP000186777"/>
    </source>
</evidence>
<dbReference type="Pfam" id="PF02470">
    <property type="entry name" value="MlaD"/>
    <property type="match status" value="1"/>
</dbReference>
<evidence type="ECO:0000259" key="2">
    <source>
        <dbReference type="Pfam" id="PF02470"/>
    </source>
</evidence>
<gene>
    <name evidence="3" type="ORF">BHW43_00435</name>
</gene>
<dbReference type="STRING" id="626940.BHW43_00435"/>
<organism evidence="3 4">
    <name type="scientific">Phascolarctobacterium succinatutens</name>
    <dbReference type="NCBI Taxonomy" id="626940"/>
    <lineage>
        <taxon>Bacteria</taxon>
        <taxon>Bacillati</taxon>
        <taxon>Bacillota</taxon>
        <taxon>Negativicutes</taxon>
        <taxon>Acidaminococcales</taxon>
        <taxon>Acidaminococcaceae</taxon>
        <taxon>Phascolarctobacterium</taxon>
    </lineage>
</organism>
<comment type="caution">
    <text evidence="3">The sequence shown here is derived from an EMBL/GenBank/DDBJ whole genome shotgun (WGS) entry which is preliminary data.</text>
</comment>
<evidence type="ECO:0000313" key="3">
    <source>
        <dbReference type="EMBL" id="OLA39398.1"/>
    </source>
</evidence>
<dbReference type="PANTHER" id="PTHR33371:SF4">
    <property type="entry name" value="INTERMEMBRANE PHOSPHOLIPID TRANSPORT SYSTEM BINDING PROTEIN MLAD"/>
    <property type="match status" value="1"/>
</dbReference>
<keyword evidence="1" id="KW-0812">Transmembrane</keyword>
<dbReference type="AlphaFoldDB" id="A0A1Q6RAI6"/>
<dbReference type="Proteomes" id="UP000186777">
    <property type="component" value="Unassembled WGS sequence"/>
</dbReference>
<accession>A0A1Q6RAI6</accession>
<reference evidence="3 4" key="1">
    <citation type="journal article" date="2016" name="Nat. Biotechnol.">
        <title>Measurement of bacterial replication rates in microbial communities.</title>
        <authorList>
            <person name="Brown C.T."/>
            <person name="Olm M.R."/>
            <person name="Thomas B.C."/>
            <person name="Banfield J.F."/>
        </authorList>
    </citation>
    <scope>NUCLEOTIDE SEQUENCE [LARGE SCALE GENOMIC DNA]</scope>
    <source>
        <strain evidence="3">46_33</strain>
    </source>
</reference>
<dbReference type="EMBL" id="MNTG01000001">
    <property type="protein sequence ID" value="OLA39398.1"/>
    <property type="molecule type" value="Genomic_DNA"/>
</dbReference>
<evidence type="ECO:0000256" key="1">
    <source>
        <dbReference type="SAM" id="Phobius"/>
    </source>
</evidence>
<proteinExistence type="predicted"/>
<dbReference type="InterPro" id="IPR003399">
    <property type="entry name" value="Mce/MlaD"/>
</dbReference>
<dbReference type="RefSeq" id="WP_293806717.1">
    <property type="nucleotide sequence ID" value="NZ_CAMQNL010000019.1"/>
</dbReference>
<name>A0A1Q6RAI6_9FIRM</name>
<sequence>MSSSEVKVGAFALGGAVVLAGIITFMGAFSFGKKGYELRINYPQVSGLMPGHVVRYAGVQVGTVKKINVAPDKVEVITEINDDIKIPQGATFTISSDGIMGEKFVSVIPPAKQGQGYVAEGSTINGVPGGGMDEFFASSGDLVKRMENIANAFENVFGDKEVQQSMKSGFKNMNDIAENMNTFTKVMADVAVANQQDITSMIHQINELSHRMNGTAAHIESIMAGVDNNGKTGQNVAAIAQNMADTSQRMENIVEVLETVAKDPVTQKSLKETLVNVKETSERANRILGTLTEAKVSTDAGFAAKGGDWRGSLGVTLHPADDTFLYMGGYDIGNANKFDFLVGRQYGNAAFSMGAMQGDFGVGASYDLGRDFRLYSQLYDFDDLKVRLGGEFRLHDNLSLYGETMDVRGNKANTYMGVRTYF</sequence>
<keyword evidence="1" id="KW-0472">Membrane</keyword>
<dbReference type="InterPro" id="IPR052336">
    <property type="entry name" value="MlaD_Phospholipid_Transporter"/>
</dbReference>
<feature type="transmembrane region" description="Helical" evidence="1">
    <location>
        <begin position="6"/>
        <end position="29"/>
    </location>
</feature>
<keyword evidence="1" id="KW-1133">Transmembrane helix</keyword>
<feature type="domain" description="Mce/MlaD" evidence="2">
    <location>
        <begin position="34"/>
        <end position="110"/>
    </location>
</feature>
<dbReference type="PANTHER" id="PTHR33371">
    <property type="entry name" value="INTERMEMBRANE PHOSPHOLIPID TRANSPORT SYSTEM BINDING PROTEIN MLAD-RELATED"/>
    <property type="match status" value="1"/>
</dbReference>